<dbReference type="InterPro" id="IPR016024">
    <property type="entry name" value="ARM-type_fold"/>
</dbReference>
<gene>
    <name evidence="4" type="ORF">PF006_g55</name>
</gene>
<evidence type="ECO:0000313" key="4">
    <source>
        <dbReference type="EMBL" id="KAE9156061.1"/>
    </source>
</evidence>
<dbReference type="Proteomes" id="UP000440732">
    <property type="component" value="Unassembled WGS sequence"/>
</dbReference>
<protein>
    <recommendedName>
        <fullName evidence="6">TELO2-interacting protein 1</fullName>
    </recommendedName>
</protein>
<evidence type="ECO:0000259" key="3">
    <source>
        <dbReference type="Pfam" id="PF24181"/>
    </source>
</evidence>
<feature type="region of interest" description="Disordered" evidence="1">
    <location>
        <begin position="799"/>
        <end position="818"/>
    </location>
</feature>
<evidence type="ECO:0008006" key="6">
    <source>
        <dbReference type="Google" id="ProtNLM"/>
    </source>
</evidence>
<accession>A0A6A3UZS0</accession>
<dbReference type="SUPFAM" id="SSF48371">
    <property type="entry name" value="ARM repeat"/>
    <property type="match status" value="1"/>
</dbReference>
<dbReference type="Pfam" id="PF24173">
    <property type="entry name" value="TPR_TTI1_N"/>
    <property type="match status" value="1"/>
</dbReference>
<dbReference type="EMBL" id="QXGA01000001">
    <property type="protein sequence ID" value="KAE9156061.1"/>
    <property type="molecule type" value="Genomic_DNA"/>
</dbReference>
<dbReference type="PANTHER" id="PTHR18460:SF3">
    <property type="entry name" value="TELO2-INTERACTING PROTEIN 1 HOMOLOG"/>
    <property type="match status" value="1"/>
</dbReference>
<proteinExistence type="predicted"/>
<sequence>MTSMEVAAYVELCTRLSRFVQLQPSEAQCEELQSVLDELVALYDRVKRSSPSQKLAVDAPLVGLAAMDDLVLLSMHKLLGGFVLDSSSPNLQERSFVLFARVLRRCKPRRRGNSVGQMQRRLGFVQSCALYLPPPPEASDGGEDVPGSMKLASQPEELRLAILQSLRELLDEEDQGREKKEMQLQEDQRDFFAYVVASLLHVAQKDRCREAALEAIGVLRCVLFFVRDPLTLRQYLPGVAAGLWKSANAPQQASKVIVAALQCLETALKLCIGDDNLSEDQDGGVKQDKQRFTFEAIRQSVESNAVKTLDAVEVDLVASSESDKWLETTAINLDLLLSRMFAASVSAVVVGTILRGDAIAEVAKEADSVLQKLQVSALSAEERLRLLPEMADRFQMLLSTLVLKVETEHEATKLHLVRTLRGYLGFLGSNLTPYVDASMETIYTSLCRVVSFAALDIALVVHQTLPSSADNDTKPEGSVVVSQFQKRLRYFNEEASVHEVLMMVRDVGAVSTPAGFIDCAFTLLSETDTKIAETGSAEIVLVLNEFLRAYCPAKESSTIPIHVLESVDVHLIGRVLEDLLVLEAWEERNSPSKRGSSRSLVSQRALMVECVVEQLGAHDVEVERAALAALEKVYYFTGYESLEALFQANMDYFVDALCARLEQLDTYPMTAFVVEALLRHTRLASLPLVDEVASSLLRSVDLYQDSPYVDGLLRALKNLLNSIARDAQEDEFKQAPNFKPEKPAAIMSLLNEFIHEMKVLDSGGIDTLKIQPKGNIEEKQSSPEDPDLRSVKGALPVEYDEIQPDEQDDDQDKDEDSATASGYRTLVIDIMDRCGYFLVESDPIACCLVLSLIDEGVRFLSHYRKQLLPLVARIWPELLPRLCVDNRAIVTGTVRVITTLAETAGDFVGDRFVETVWPMLQSQLQTIHFDADNKSSQLTRSMLLLSQPPAENLRALRPQTELDEESDTTGKDDLNAVSGTRKTQEVRQLLAILSCLTMVCRQSESVTQLVPDTTRTCSKYLSCSAPREVVEQTSELFAALVELNGDEVFCTVAALAEWMPPTPPTARFIKYERESVRRFHRGHLSSINGHYPSCRENAIVLMKRFFG</sequence>
<evidence type="ECO:0000256" key="1">
    <source>
        <dbReference type="SAM" id="MobiDB-lite"/>
    </source>
</evidence>
<dbReference type="Pfam" id="PF24176">
    <property type="entry name" value="TPR_TTI1_2nd"/>
    <property type="match status" value="1"/>
</dbReference>
<reference evidence="4 5" key="1">
    <citation type="submission" date="2018-08" db="EMBL/GenBank/DDBJ databases">
        <title>Genomic investigation of the strawberry pathogen Phytophthora fragariae indicates pathogenicity is determined by transcriptional variation in three key races.</title>
        <authorList>
            <person name="Adams T.M."/>
            <person name="Armitage A.D."/>
            <person name="Sobczyk M.K."/>
            <person name="Bates H.J."/>
            <person name="Dunwell J.M."/>
            <person name="Nellist C.F."/>
            <person name="Harrison R.J."/>
        </authorList>
    </citation>
    <scope>NUCLEOTIDE SEQUENCE [LARGE SCALE GENOMIC DNA]</scope>
    <source>
        <strain evidence="4 5">NOV-5</strain>
    </source>
</reference>
<dbReference type="InterPro" id="IPR057567">
    <property type="entry name" value="TPR_TTI1_C"/>
</dbReference>
<dbReference type="Pfam" id="PF24181">
    <property type="entry name" value="TPR_TTI1_C"/>
    <property type="match status" value="1"/>
</dbReference>
<comment type="caution">
    <text evidence="4">The sequence shown here is derived from an EMBL/GenBank/DDBJ whole genome shotgun (WGS) entry which is preliminary data.</text>
</comment>
<dbReference type="Pfam" id="PF21547">
    <property type="entry name" value="TTI1"/>
    <property type="match status" value="1"/>
</dbReference>
<feature type="domain" description="TTI1 C-terminal TPR" evidence="3">
    <location>
        <begin position="801"/>
        <end position="1048"/>
    </location>
</feature>
<dbReference type="InterPro" id="IPR049362">
    <property type="entry name" value="TTI1_rpt"/>
</dbReference>
<dbReference type="AlphaFoldDB" id="A0A6A3UZS0"/>
<organism evidence="4 5">
    <name type="scientific">Phytophthora fragariae</name>
    <dbReference type="NCBI Taxonomy" id="53985"/>
    <lineage>
        <taxon>Eukaryota</taxon>
        <taxon>Sar</taxon>
        <taxon>Stramenopiles</taxon>
        <taxon>Oomycota</taxon>
        <taxon>Peronosporomycetes</taxon>
        <taxon>Peronosporales</taxon>
        <taxon>Peronosporaceae</taxon>
        <taxon>Phytophthora</taxon>
    </lineage>
</organism>
<dbReference type="PANTHER" id="PTHR18460">
    <property type="entry name" value="TEL2 INTERACTING PROTEIN 1 TTI1 FAMILY MEMBER"/>
    <property type="match status" value="1"/>
</dbReference>
<evidence type="ECO:0000313" key="5">
    <source>
        <dbReference type="Proteomes" id="UP000440732"/>
    </source>
</evidence>
<feature type="domain" description="TTI1 N-terminal TPR" evidence="2">
    <location>
        <begin position="149"/>
        <end position="342"/>
    </location>
</feature>
<dbReference type="InterPro" id="IPR052587">
    <property type="entry name" value="TELO2-interacting_protein_1"/>
</dbReference>
<name>A0A6A3UZS0_9STRA</name>
<dbReference type="InterPro" id="IPR057566">
    <property type="entry name" value="TPR_TTI1_N"/>
</dbReference>
<feature type="compositionally biased region" description="Acidic residues" evidence="1">
    <location>
        <begin position="799"/>
        <end position="817"/>
    </location>
</feature>
<dbReference type="GO" id="GO:0005737">
    <property type="term" value="C:cytoplasm"/>
    <property type="evidence" value="ECO:0007669"/>
    <property type="project" value="TreeGrafter"/>
</dbReference>
<evidence type="ECO:0000259" key="2">
    <source>
        <dbReference type="Pfam" id="PF24173"/>
    </source>
</evidence>